<evidence type="ECO:0000259" key="6">
    <source>
        <dbReference type="PROSITE" id="PS50983"/>
    </source>
</evidence>
<evidence type="ECO:0000256" key="4">
    <source>
        <dbReference type="ARBA" id="ARBA00022729"/>
    </source>
</evidence>
<dbReference type="Gene3D" id="3.40.50.1980">
    <property type="entry name" value="Nitrogenase molybdenum iron protein domain"/>
    <property type="match status" value="2"/>
</dbReference>
<dbReference type="InterPro" id="IPR002491">
    <property type="entry name" value="ABC_transptr_periplasmic_BD"/>
</dbReference>
<dbReference type="Pfam" id="PF01497">
    <property type="entry name" value="Peripla_BP_2"/>
    <property type="match status" value="1"/>
</dbReference>
<dbReference type="SUPFAM" id="SSF53807">
    <property type="entry name" value="Helical backbone' metal receptor"/>
    <property type="match status" value="1"/>
</dbReference>
<dbReference type="InterPro" id="IPR051313">
    <property type="entry name" value="Bact_iron-sidero_bind"/>
</dbReference>
<dbReference type="PROSITE" id="PS50983">
    <property type="entry name" value="FE_B12_PBP"/>
    <property type="match status" value="1"/>
</dbReference>
<reference evidence="7 8" key="1">
    <citation type="submission" date="2023-09" db="EMBL/GenBank/DDBJ databases">
        <authorList>
            <person name="Page C.A."/>
            <person name="Perez-Diaz I.M."/>
        </authorList>
    </citation>
    <scope>NUCLEOTIDE SEQUENCE [LARGE SCALE GENOMIC DNA]</scope>
    <source>
        <strain evidence="7 8">Ll15</strain>
    </source>
</reference>
<evidence type="ECO:0000256" key="2">
    <source>
        <dbReference type="ARBA" id="ARBA00008814"/>
    </source>
</evidence>
<evidence type="ECO:0000256" key="1">
    <source>
        <dbReference type="ARBA" id="ARBA00004193"/>
    </source>
</evidence>
<feature type="chain" id="PRO_5046566922" evidence="5">
    <location>
        <begin position="21"/>
        <end position="323"/>
    </location>
</feature>
<name>A0ABZ0S0H7_9BACI</name>
<feature type="signal peptide" evidence="5">
    <location>
        <begin position="1"/>
        <end position="20"/>
    </location>
</feature>
<dbReference type="Proteomes" id="UP001322664">
    <property type="component" value="Chromosome"/>
</dbReference>
<dbReference type="PANTHER" id="PTHR30532">
    <property type="entry name" value="IRON III DICITRATE-BINDING PERIPLASMIC PROTEIN"/>
    <property type="match status" value="1"/>
</dbReference>
<keyword evidence="3" id="KW-0813">Transport</keyword>
<dbReference type="PANTHER" id="PTHR30532:SF21">
    <property type="entry name" value="SIDEROPHORE-BINDING LIPOPROTEIN YFIY-RELATED"/>
    <property type="match status" value="1"/>
</dbReference>
<dbReference type="EMBL" id="CP137624">
    <property type="protein sequence ID" value="WPK12754.1"/>
    <property type="molecule type" value="Genomic_DNA"/>
</dbReference>
<comment type="subcellular location">
    <subcellularLocation>
        <location evidence="1">Cell membrane</location>
        <topology evidence="1">Lipid-anchor</topology>
    </subcellularLocation>
</comment>
<dbReference type="RefSeq" id="WP_319837438.1">
    <property type="nucleotide sequence ID" value="NZ_CP137624.1"/>
</dbReference>
<comment type="similarity">
    <text evidence="2">Belongs to the bacterial solute-binding protein 8 family.</text>
</comment>
<evidence type="ECO:0000256" key="5">
    <source>
        <dbReference type="SAM" id="SignalP"/>
    </source>
</evidence>
<gene>
    <name evidence="7" type="ORF">R6U77_03360</name>
</gene>
<evidence type="ECO:0000256" key="3">
    <source>
        <dbReference type="ARBA" id="ARBA00022448"/>
    </source>
</evidence>
<sequence length="323" mass="36119">MNKKLGFLFTTIIAALLVLAACGNTSDKKEGTSAEKKEEAEETVHVIEHVLGKTEIKGKPQKIVTLYQGATDTITQFGVKPIGVVESWAEQPMYEYIKTEVGDAKIVGQETQPNLEEIAALQPDLIIATQVRHEEIYEQLSQIAPTIVNTTLYDIHETTELLGKALDEEEKAKELMTAWDARVADFKEKIAAKGDYPLSVAVTNYREDHARIYVQGFAGSILTELGFTEPKNLIGQNLEIVKLTDKESISSMNADIIFEFMEDNAAVKSTHEEWTKHPLYANLDAVKNNQVFTVNEIIWNFAGGLKAANLMLDDLYTYFELEQ</sequence>
<dbReference type="PROSITE" id="PS51257">
    <property type="entry name" value="PROKAR_LIPOPROTEIN"/>
    <property type="match status" value="1"/>
</dbReference>
<accession>A0ABZ0S0H7</accession>
<feature type="domain" description="Fe/B12 periplasmic-binding" evidence="6">
    <location>
        <begin position="62"/>
        <end position="323"/>
    </location>
</feature>
<evidence type="ECO:0000313" key="8">
    <source>
        <dbReference type="Proteomes" id="UP001322664"/>
    </source>
</evidence>
<organism evidence="7 8">
    <name type="scientific">Lysinibacillus louembei</name>
    <dbReference type="NCBI Taxonomy" id="1470088"/>
    <lineage>
        <taxon>Bacteria</taxon>
        <taxon>Bacillati</taxon>
        <taxon>Bacillota</taxon>
        <taxon>Bacilli</taxon>
        <taxon>Bacillales</taxon>
        <taxon>Bacillaceae</taxon>
        <taxon>Lysinibacillus</taxon>
    </lineage>
</organism>
<dbReference type="CDD" id="cd01146">
    <property type="entry name" value="FhuD"/>
    <property type="match status" value="1"/>
</dbReference>
<evidence type="ECO:0000313" key="7">
    <source>
        <dbReference type="EMBL" id="WPK12754.1"/>
    </source>
</evidence>
<keyword evidence="8" id="KW-1185">Reference proteome</keyword>
<keyword evidence="4 5" id="KW-0732">Signal</keyword>
<protein>
    <submittedName>
        <fullName evidence="7">Iron-siderophore ABC transporter substrate-binding protein</fullName>
    </submittedName>
</protein>
<proteinExistence type="inferred from homology"/>